<reference evidence="1 2" key="1">
    <citation type="submission" date="2021-09" db="EMBL/GenBank/DDBJ databases">
        <title>Genome sequencing and assembly of Chryseobacterium sp. RG1.</title>
        <authorList>
            <person name="Chhetri G."/>
        </authorList>
    </citation>
    <scope>NUCLEOTIDE SEQUENCE [LARGE SCALE GENOMIC DNA]</scope>
    <source>
        <strain evidence="1 2">RG1</strain>
    </source>
</reference>
<protein>
    <recommendedName>
        <fullName evidence="3">Lipoprotein</fullName>
    </recommendedName>
</protein>
<name>A0ABS8A9M9_9FLAO</name>
<dbReference type="RefSeq" id="WP_225690750.1">
    <property type="nucleotide sequence ID" value="NZ_JAERSE020000006.1"/>
</dbReference>
<comment type="caution">
    <text evidence="1">The sequence shown here is derived from an EMBL/GenBank/DDBJ whole genome shotgun (WGS) entry which is preliminary data.</text>
</comment>
<organism evidence="1 2">
    <name type="scientific">Chryseobacterium tagetis</name>
    <dbReference type="NCBI Taxonomy" id="2801334"/>
    <lineage>
        <taxon>Bacteria</taxon>
        <taxon>Pseudomonadati</taxon>
        <taxon>Bacteroidota</taxon>
        <taxon>Flavobacteriia</taxon>
        <taxon>Flavobacteriales</taxon>
        <taxon>Weeksellaceae</taxon>
        <taxon>Chryseobacterium group</taxon>
        <taxon>Chryseobacterium</taxon>
    </lineage>
</organism>
<dbReference type="Proteomes" id="UP000618240">
    <property type="component" value="Unassembled WGS sequence"/>
</dbReference>
<evidence type="ECO:0000313" key="2">
    <source>
        <dbReference type="Proteomes" id="UP000618240"/>
    </source>
</evidence>
<sequence>MKTKIISWLSYMAVLAFLLQSCRNDDLISPAEKETSQNALLKEGSSLSLWKEDETYIRKVQEVYAEYANENYIRSIHGTILWQYAMTMDTFNESYLIAPVVKDGKVVKTLEVFRVKSKVYFQFSDKDPEANDFFQTLVFTEREKISASSVSENKAGTITTTVCKKYILTVGYVEGAGGEQYPIQETKTICKFVEVALPASDCLGDVDPVTGECGGGGTGGAGGYNYPDPPDTDDDPCETLKNQNLSFEYKEKMTELKKNSVLSQKKESGYSESKSGLFTNLLQATSTDESDGLTVPVSPDTKGYIHTHLNDYETGDVNVDGLPIIKQPIRMFSPADVNTLMTMAEMATDGDYSQLYGTMVSSYGNYTIMFTGTASDIKTGFGTSQWREDYKNYRKLHDRWTFEKLFLTFLKDKMNVDGIELYKIKSNGIVQKKTLDPNNSVQSNDCPQ</sequence>
<evidence type="ECO:0000313" key="1">
    <source>
        <dbReference type="EMBL" id="MCA6069481.1"/>
    </source>
</evidence>
<gene>
    <name evidence="1" type="ORF">JI747_020160</name>
</gene>
<accession>A0ABS8A9M9</accession>
<dbReference type="EMBL" id="JAERSE020000006">
    <property type="protein sequence ID" value="MCA6069481.1"/>
    <property type="molecule type" value="Genomic_DNA"/>
</dbReference>
<proteinExistence type="predicted"/>
<evidence type="ECO:0008006" key="3">
    <source>
        <dbReference type="Google" id="ProtNLM"/>
    </source>
</evidence>
<keyword evidence="2" id="KW-1185">Reference proteome</keyword>
<dbReference type="PROSITE" id="PS51257">
    <property type="entry name" value="PROKAR_LIPOPROTEIN"/>
    <property type="match status" value="1"/>
</dbReference>